<dbReference type="SUPFAM" id="SSF57196">
    <property type="entry name" value="EGF/Laminin"/>
    <property type="match status" value="2"/>
</dbReference>
<name>A0A6A5H1U3_CAERE</name>
<dbReference type="PROSITE" id="PS01187">
    <property type="entry name" value="EGF_CA"/>
    <property type="match status" value="1"/>
</dbReference>
<dbReference type="PANTHER" id="PTHR24049:SF22">
    <property type="entry name" value="DROSOPHILA CRUMBS HOMOLOG"/>
    <property type="match status" value="1"/>
</dbReference>
<feature type="disulfide bond" evidence="27">
    <location>
        <begin position="140"/>
        <end position="149"/>
    </location>
</feature>
<dbReference type="Pfam" id="PF12796">
    <property type="entry name" value="Ank_2"/>
    <property type="match status" value="1"/>
</dbReference>
<dbReference type="InterPro" id="IPR000800">
    <property type="entry name" value="Notch_dom"/>
</dbReference>
<keyword evidence="12 29" id="KW-0732">Signal</keyword>
<evidence type="ECO:0000313" key="32">
    <source>
        <dbReference type="EMBL" id="KAF1760991.1"/>
    </source>
</evidence>
<feature type="repeat" description="ANK" evidence="26">
    <location>
        <begin position="1088"/>
        <end position="1120"/>
    </location>
</feature>
<keyword evidence="23" id="KW-0804">Transcription</keyword>
<evidence type="ECO:0000256" key="4">
    <source>
        <dbReference type="ARBA" id="ARBA00004613"/>
    </source>
</evidence>
<feature type="disulfide bond" evidence="27">
    <location>
        <begin position="431"/>
        <end position="440"/>
    </location>
</feature>
<dbReference type="PROSITE" id="PS00022">
    <property type="entry name" value="EGF_1"/>
    <property type="match status" value="10"/>
</dbReference>
<dbReference type="SMART" id="SM00248">
    <property type="entry name" value="ANK"/>
    <property type="match status" value="5"/>
</dbReference>
<evidence type="ECO:0000256" key="14">
    <source>
        <dbReference type="ARBA" id="ARBA00022782"/>
    </source>
</evidence>
<keyword evidence="19 26" id="KW-0040">ANK repeat</keyword>
<keyword evidence="25" id="KW-0539">Nucleus</keyword>
<dbReference type="Pfam" id="PF06816">
    <property type="entry name" value="NOD"/>
    <property type="match status" value="1"/>
</dbReference>
<feature type="domain" description="EGF-like" evidence="30">
    <location>
        <begin position="22"/>
        <end position="61"/>
    </location>
</feature>
<evidence type="ECO:0000256" key="24">
    <source>
        <dbReference type="ARBA" id="ARBA00023180"/>
    </source>
</evidence>
<keyword evidence="21 27" id="KW-1015">Disulfide bond</keyword>
<feature type="disulfide bond" evidence="27">
    <location>
        <begin position="119"/>
        <end position="129"/>
    </location>
</feature>
<keyword evidence="22" id="KW-0010">Activator</keyword>
<feature type="chain" id="PRO_5025438285" evidence="29">
    <location>
        <begin position="20"/>
        <end position="1308"/>
    </location>
</feature>
<dbReference type="GO" id="GO:0009880">
    <property type="term" value="P:embryonic pattern specification"/>
    <property type="evidence" value="ECO:0007669"/>
    <property type="project" value="EnsemblMetazoa"/>
</dbReference>
<dbReference type="InterPro" id="IPR002110">
    <property type="entry name" value="Ankyrin_rpt"/>
</dbReference>
<dbReference type="Pfam" id="PF00008">
    <property type="entry name" value="EGF"/>
    <property type="match status" value="2"/>
</dbReference>
<reference evidence="32 33" key="1">
    <citation type="submission" date="2019-12" db="EMBL/GenBank/DDBJ databases">
        <title>Chromosome-level assembly of the Caenorhabditis remanei genome.</title>
        <authorList>
            <person name="Teterina A.A."/>
            <person name="Willis J.H."/>
            <person name="Phillips P.C."/>
        </authorList>
    </citation>
    <scope>NUCLEOTIDE SEQUENCE [LARGE SCALE GENOMIC DNA]</scope>
    <source>
        <strain evidence="32 33">PX506</strain>
        <tissue evidence="32">Whole organism</tissue>
    </source>
</reference>
<dbReference type="PROSITE" id="PS50258">
    <property type="entry name" value="LNR"/>
    <property type="match status" value="2"/>
</dbReference>
<feature type="region of interest" description="Disordered" evidence="28">
    <location>
        <begin position="1183"/>
        <end position="1308"/>
    </location>
</feature>
<dbReference type="SMART" id="SM01338">
    <property type="entry name" value="NOD"/>
    <property type="match status" value="1"/>
</dbReference>
<feature type="domain" description="EGF-like" evidence="30">
    <location>
        <begin position="444"/>
        <end position="484"/>
    </location>
</feature>
<dbReference type="InterPro" id="IPR001881">
    <property type="entry name" value="EGF-like_Ca-bd_dom"/>
</dbReference>
<feature type="domain" description="LNR" evidence="31">
    <location>
        <begin position="541"/>
        <end position="582"/>
    </location>
</feature>
<gene>
    <name evidence="32" type="ORF">GCK72_009244</name>
</gene>
<dbReference type="GO" id="GO:0005737">
    <property type="term" value="C:cytoplasm"/>
    <property type="evidence" value="ECO:0007669"/>
    <property type="project" value="UniProtKB-SubCell"/>
</dbReference>
<keyword evidence="9" id="KW-0964">Secreted</keyword>
<dbReference type="GO" id="GO:0005509">
    <property type="term" value="F:calcium ion binding"/>
    <property type="evidence" value="ECO:0007669"/>
    <property type="project" value="InterPro"/>
</dbReference>
<dbReference type="PROSITE" id="PS00010">
    <property type="entry name" value="ASX_HYDROXYL"/>
    <property type="match status" value="2"/>
</dbReference>
<dbReference type="GO" id="GO:0010608">
    <property type="term" value="P:post-transcriptional regulation of gene expression"/>
    <property type="evidence" value="ECO:0007669"/>
    <property type="project" value="EnsemblMetazoa"/>
</dbReference>
<comment type="caution">
    <text evidence="27">Lacks conserved residue(s) required for the propagation of feature annotation.</text>
</comment>
<dbReference type="GO" id="GO:2000648">
    <property type="term" value="P:positive regulation of stem cell proliferation"/>
    <property type="evidence" value="ECO:0007669"/>
    <property type="project" value="EnsemblMetazoa"/>
</dbReference>
<dbReference type="RefSeq" id="XP_003092692.2">
    <property type="nucleotide sequence ID" value="XM_003092644.2"/>
</dbReference>
<dbReference type="Gene3D" id="1.25.40.20">
    <property type="entry name" value="Ankyrin repeat-containing domain"/>
    <property type="match status" value="1"/>
</dbReference>
<dbReference type="PROSITE" id="PS01186">
    <property type="entry name" value="EGF_2"/>
    <property type="match status" value="7"/>
</dbReference>
<keyword evidence="7" id="KW-1003">Cell membrane</keyword>
<evidence type="ECO:0000259" key="31">
    <source>
        <dbReference type="PROSITE" id="PS50258"/>
    </source>
</evidence>
<dbReference type="SUPFAM" id="SSF57184">
    <property type="entry name" value="Growth factor receptor domain"/>
    <property type="match status" value="2"/>
</dbReference>
<feature type="disulfide bond" evidence="27">
    <location>
        <begin position="219"/>
        <end position="228"/>
    </location>
</feature>
<feature type="disulfide bond" evidence="27">
    <location>
        <begin position="258"/>
        <end position="267"/>
    </location>
</feature>
<dbReference type="GO" id="GO:0007349">
    <property type="term" value="P:cellularization"/>
    <property type="evidence" value="ECO:0007669"/>
    <property type="project" value="EnsemblMetazoa"/>
</dbReference>
<dbReference type="Proteomes" id="UP000483820">
    <property type="component" value="Chromosome III"/>
</dbReference>
<dbReference type="Pfam" id="PF07684">
    <property type="entry name" value="NODP"/>
    <property type="match status" value="1"/>
</dbReference>
<evidence type="ECO:0000256" key="23">
    <source>
        <dbReference type="ARBA" id="ARBA00023163"/>
    </source>
</evidence>
<dbReference type="Gene3D" id="2.10.25.10">
    <property type="entry name" value="Laminin"/>
    <property type="match status" value="9"/>
</dbReference>
<feature type="disulfide bond" evidence="27">
    <location>
        <begin position="348"/>
        <end position="357"/>
    </location>
</feature>
<dbReference type="GO" id="GO:0045197">
    <property type="term" value="P:establishment or maintenance of epithelial cell apical/basal polarity"/>
    <property type="evidence" value="ECO:0007669"/>
    <property type="project" value="TreeGrafter"/>
</dbReference>
<dbReference type="InterPro" id="IPR009030">
    <property type="entry name" value="Growth_fac_rcpt_cys_sf"/>
</dbReference>
<evidence type="ECO:0000256" key="15">
    <source>
        <dbReference type="ARBA" id="ARBA00022837"/>
    </source>
</evidence>
<evidence type="ECO:0000256" key="8">
    <source>
        <dbReference type="ARBA" id="ARBA00022490"/>
    </source>
</evidence>
<keyword evidence="11" id="KW-0812">Transmembrane</keyword>
<feature type="compositionally biased region" description="Low complexity" evidence="28">
    <location>
        <begin position="1285"/>
        <end position="1308"/>
    </location>
</feature>
<evidence type="ECO:0000256" key="29">
    <source>
        <dbReference type="SAM" id="SignalP"/>
    </source>
</evidence>
<feature type="compositionally biased region" description="Polar residues" evidence="28">
    <location>
        <begin position="1269"/>
        <end position="1284"/>
    </location>
</feature>
<dbReference type="FunFam" id="2.10.25.10:FF:000012">
    <property type="entry name" value="Delta-like protein"/>
    <property type="match status" value="1"/>
</dbReference>
<evidence type="ECO:0000256" key="17">
    <source>
        <dbReference type="ARBA" id="ARBA00022989"/>
    </source>
</evidence>
<evidence type="ECO:0000256" key="20">
    <source>
        <dbReference type="ARBA" id="ARBA00023136"/>
    </source>
</evidence>
<dbReference type="GO" id="GO:0007219">
    <property type="term" value="P:Notch signaling pathway"/>
    <property type="evidence" value="ECO:0007669"/>
    <property type="project" value="UniProtKB-KW"/>
</dbReference>
<feature type="domain" description="EGF-like" evidence="30">
    <location>
        <begin position="152"/>
        <end position="188"/>
    </location>
</feature>
<dbReference type="GO" id="GO:0045597">
    <property type="term" value="P:positive regulation of cell differentiation"/>
    <property type="evidence" value="ECO:0007669"/>
    <property type="project" value="UniProtKB-ARBA"/>
</dbReference>
<dbReference type="GO" id="GO:0099636">
    <property type="term" value="P:cytoplasmic streaming"/>
    <property type="evidence" value="ECO:0007669"/>
    <property type="project" value="EnsemblMetazoa"/>
</dbReference>
<dbReference type="Gene3D" id="3.30.70.3310">
    <property type="match status" value="1"/>
</dbReference>
<dbReference type="GO" id="GO:0001555">
    <property type="term" value="P:oocyte growth"/>
    <property type="evidence" value="ECO:0007669"/>
    <property type="project" value="EnsemblMetazoa"/>
</dbReference>
<evidence type="ECO:0000256" key="21">
    <source>
        <dbReference type="ARBA" id="ARBA00023157"/>
    </source>
</evidence>
<dbReference type="SMART" id="SM00179">
    <property type="entry name" value="EGF_CA"/>
    <property type="match status" value="7"/>
</dbReference>
<dbReference type="Gene3D" id="3.30.300.320">
    <property type="match status" value="1"/>
</dbReference>
<evidence type="ECO:0000256" key="9">
    <source>
        <dbReference type="ARBA" id="ARBA00022525"/>
    </source>
</evidence>
<evidence type="ECO:0000256" key="6">
    <source>
        <dbReference type="ARBA" id="ARBA00022473"/>
    </source>
</evidence>
<feature type="repeat" description="ANK" evidence="26">
    <location>
        <begin position="975"/>
        <end position="1007"/>
    </location>
</feature>
<dbReference type="PRINTS" id="PR01983">
    <property type="entry name" value="NOTCH"/>
</dbReference>
<dbReference type="Pfam" id="PF00023">
    <property type="entry name" value="Ank"/>
    <property type="match status" value="2"/>
</dbReference>
<protein>
    <submittedName>
        <fullName evidence="32">Uncharacterized protein</fullName>
    </submittedName>
</protein>
<dbReference type="PROSITE" id="PS50297">
    <property type="entry name" value="ANK_REP_REGION"/>
    <property type="match status" value="2"/>
</dbReference>
<dbReference type="SMART" id="SM00181">
    <property type="entry name" value="EGF"/>
    <property type="match status" value="10"/>
</dbReference>
<accession>A0A6A5H1U3</accession>
<feature type="domain" description="EGF-like" evidence="30">
    <location>
        <begin position="368"/>
        <end position="404"/>
    </location>
</feature>
<evidence type="ECO:0000256" key="26">
    <source>
        <dbReference type="PROSITE-ProRule" id="PRU00023"/>
    </source>
</evidence>
<dbReference type="FunFam" id="2.10.25.10:FF:000425">
    <property type="entry name" value="Eyes shut homolog"/>
    <property type="match status" value="1"/>
</dbReference>
<evidence type="ECO:0000259" key="30">
    <source>
        <dbReference type="PROSITE" id="PS50026"/>
    </source>
</evidence>
<dbReference type="PRINTS" id="PR01452">
    <property type="entry name" value="LNOTCHREPEAT"/>
</dbReference>
<evidence type="ECO:0000256" key="12">
    <source>
        <dbReference type="ARBA" id="ARBA00022729"/>
    </source>
</evidence>
<dbReference type="PROSITE" id="PS50026">
    <property type="entry name" value="EGF_3"/>
    <property type="match status" value="10"/>
</dbReference>
<sequence length="1308" mass="144037">MRVFIISAFILLYSKTATSQILSGLCSDGQMCAPHGKCMDGYQKDTYWCRCDNGYGGEFCEKECNLECEDDDEKCGFDESGQHPQCICKDCSTDGRKVCPFGYEGDNCEIQIEHLVNPCLNNPCHEGRCAPFSGGFQCICKNGFGGSYCEIGTDNCKNHLCRPGSTCVSTINDYYCACPPGRAGTFCELTNCTLLGDEICNHGKCIDKFWNDKNFICECDAGYEGEFCTQDRNECLDEGICSHRGTCQNLAGGFVCSCKNGFKGKHCQDTVDMCLEYHCKNGGDCVHLPDRTPVCQCKQGFIGHKCEQACPPGFGGSDCKLPLNRPNCSRFNGTCFNDGRCINGFCKCPPGFVGDRCERNWTSVDQYISTSCEFNPCMNNGRCVDVGDGYACICPPGFYGPDCDGLLQCASTTCANGGICSVGTRSLSCSCPLGFSGEYCEVRDGLDCSRKPCLNGGFCEAFDRNKGSSGFCNCPFGYTGTMCQEKLVIEKKKEVLVRDLCKQRNCDARASDGVCNPECNLEECKFDGGDCSGGQQPFSKCRYPSRCADSFANGICNQECNNEGCLYDGLDCQSELYRCPKDIREYCMKKRGDGECDYACSFVGCGFDGGDCYNETGAMILNDIRLVIQIDPIVFQETGGNTLMEISRHLRAAVRIQKDDTGPLVFHWDGEHETERLQMDTKKLSAQHVLSHHVRKYRSAEITGVVLYLEVEEICQPRSTCRFSTAQSVVNLIAAGLVKSDGRQSLGFPITEAMVATPRRNTDVGEGMSRNQILLVVVIAFFALGTVVAGVMVKAGEPERSRKRKIIHAPVWTPPMETPIDKQTPQNPSIYSSQVSLLNDSNMYLNAPKRVRREFYLPGPEEQYQEIYPRTLANGVVGEYAAGGAAHHVIIMPQEPVMPEALPAEKILLHVQAAGSYSLTEAITRESVKQVDTKYGRQVLHWLAGNTNGKAEDLVTSESVSCLEAGADVNALDNEENTPLMLAVRARRVRLAVILMRHGANPTIFNKSERSCLHEACVNRDFRMVTILLTDARMLKEIDELDRNGMTALMLIAGSYGPQQVEMAKLLLVKGAKIDADGVTRKDSDKYHGRTALHYAALCDNIEMVEFLVMKNSNKDKQDEAGQTPLMLAAKEGHELTVRFLVGHGASVTMADVLDKTALQYAREGYHHEVEEFLLTWIRTERERKEAPQKPTNPEKCVNQKTGRQTMKAVKRAGSRKSPTASTPPSRDPNHLTPPPSDGSFSSPSPHYFHTTASTPTAMESSPEYVYTQDVTNSNWYPTPSSYHDLSQNMPPSSSSSGGDPLNGSFYC</sequence>
<keyword evidence="10 27" id="KW-0245">EGF-like domain</keyword>
<dbReference type="PROSITE" id="PS50088">
    <property type="entry name" value="ANK_REPEAT"/>
    <property type="match status" value="3"/>
</dbReference>
<feature type="disulfide bond" evidence="27">
    <location>
        <begin position="297"/>
        <end position="306"/>
    </location>
</feature>
<evidence type="ECO:0000256" key="19">
    <source>
        <dbReference type="ARBA" id="ARBA00023043"/>
    </source>
</evidence>
<dbReference type="InterPro" id="IPR036770">
    <property type="entry name" value="Ankyrin_rpt-contain_sf"/>
</dbReference>
<dbReference type="GO" id="GO:0012505">
    <property type="term" value="C:endomembrane system"/>
    <property type="evidence" value="ECO:0007669"/>
    <property type="project" value="EnsemblMetazoa"/>
</dbReference>
<evidence type="ECO:0000256" key="5">
    <source>
        <dbReference type="ARBA" id="ARBA00005847"/>
    </source>
</evidence>
<keyword evidence="14" id="KW-0221">Differentiation</keyword>
<dbReference type="EMBL" id="WUAV01000003">
    <property type="protein sequence ID" value="KAF1760991.1"/>
    <property type="molecule type" value="Genomic_DNA"/>
</dbReference>
<organism evidence="32 33">
    <name type="scientific">Caenorhabditis remanei</name>
    <name type="common">Caenorhabditis vulgaris</name>
    <dbReference type="NCBI Taxonomy" id="31234"/>
    <lineage>
        <taxon>Eukaryota</taxon>
        <taxon>Metazoa</taxon>
        <taxon>Ecdysozoa</taxon>
        <taxon>Nematoda</taxon>
        <taxon>Chromadorea</taxon>
        <taxon>Rhabditida</taxon>
        <taxon>Rhabditina</taxon>
        <taxon>Rhabditomorpha</taxon>
        <taxon>Rhabditoidea</taxon>
        <taxon>Rhabditidae</taxon>
        <taxon>Peloderinae</taxon>
        <taxon>Caenorhabditis</taxon>
    </lineage>
</organism>
<evidence type="ECO:0000256" key="28">
    <source>
        <dbReference type="SAM" id="MobiDB-lite"/>
    </source>
</evidence>
<dbReference type="GO" id="GO:1905938">
    <property type="term" value="P:positive regulation of germ cell proliferation"/>
    <property type="evidence" value="ECO:0007669"/>
    <property type="project" value="EnsemblMetazoa"/>
</dbReference>
<keyword evidence="13" id="KW-0677">Repeat</keyword>
<dbReference type="InterPro" id="IPR013032">
    <property type="entry name" value="EGF-like_CS"/>
</dbReference>
<feature type="repeat" description="ANK" evidence="26">
    <location>
        <begin position="1121"/>
        <end position="1153"/>
    </location>
</feature>
<dbReference type="KEGG" id="crq:GCK72_009244"/>
<dbReference type="FunFam" id="3.30.300.320:FF:000001">
    <property type="entry name" value="Neurogenic locus notch 1"/>
    <property type="match status" value="1"/>
</dbReference>
<dbReference type="GO" id="GO:0016328">
    <property type="term" value="C:lateral plasma membrane"/>
    <property type="evidence" value="ECO:0007669"/>
    <property type="project" value="EnsemblMetazoa"/>
</dbReference>
<evidence type="ECO:0000256" key="3">
    <source>
        <dbReference type="ARBA" id="ARBA00004496"/>
    </source>
</evidence>
<dbReference type="GO" id="GO:0043055">
    <property type="term" value="P:maintenance of dauer"/>
    <property type="evidence" value="ECO:0007669"/>
    <property type="project" value="EnsemblMetazoa"/>
</dbReference>
<dbReference type="SMART" id="SM01339">
    <property type="entry name" value="NODP"/>
    <property type="match status" value="1"/>
</dbReference>
<feature type="domain" description="LNR" evidence="31">
    <location>
        <begin position="501"/>
        <end position="537"/>
    </location>
</feature>
<keyword evidence="15" id="KW-0106">Calcium</keyword>
<keyword evidence="16" id="KW-0914">Notch signaling pathway</keyword>
<dbReference type="GO" id="GO:2000737">
    <property type="term" value="P:negative regulation of stem cell differentiation"/>
    <property type="evidence" value="ECO:0007669"/>
    <property type="project" value="EnsemblMetazoa"/>
</dbReference>
<dbReference type="SUPFAM" id="SSF90193">
    <property type="entry name" value="Notch domain"/>
    <property type="match status" value="3"/>
</dbReference>
<keyword evidence="18" id="KW-0805">Transcription regulation</keyword>
<dbReference type="PANTHER" id="PTHR24049">
    <property type="entry name" value="CRUMBS FAMILY MEMBER"/>
    <property type="match status" value="1"/>
</dbReference>
<proteinExistence type="inferred from homology"/>
<evidence type="ECO:0000256" key="13">
    <source>
        <dbReference type="ARBA" id="ARBA00022737"/>
    </source>
</evidence>
<dbReference type="CTD" id="9800504"/>
<dbReference type="GeneID" id="9800504"/>
<keyword evidence="24" id="KW-0325">Glycoprotein</keyword>
<feature type="disulfide bond" evidence="27">
    <location>
        <begin position="51"/>
        <end position="60"/>
    </location>
</feature>
<comment type="subcellular location">
    <subcellularLocation>
        <location evidence="2">Cell membrane</location>
        <topology evidence="2">Single-pass type I membrane protein</topology>
    </subcellularLocation>
    <subcellularLocation>
        <location evidence="3">Cytoplasm</location>
    </subcellularLocation>
    <subcellularLocation>
        <location evidence="1">Nucleus</location>
    </subcellularLocation>
    <subcellularLocation>
        <location evidence="4">Secreted</location>
    </subcellularLocation>
</comment>
<dbReference type="Pfam" id="PF12661">
    <property type="entry name" value="hEGF"/>
    <property type="match status" value="4"/>
</dbReference>
<keyword evidence="20" id="KW-0472">Membrane</keyword>
<dbReference type="GO" id="GO:0007157">
    <property type="term" value="P:heterophilic cell-cell adhesion via plasma membrane cell adhesion molecules"/>
    <property type="evidence" value="ECO:0007669"/>
    <property type="project" value="TreeGrafter"/>
</dbReference>
<evidence type="ECO:0000256" key="22">
    <source>
        <dbReference type="ARBA" id="ARBA00023159"/>
    </source>
</evidence>
<dbReference type="GO" id="GO:0010628">
    <property type="term" value="P:positive regulation of gene expression"/>
    <property type="evidence" value="ECO:0007669"/>
    <property type="project" value="EnsemblMetazoa"/>
</dbReference>
<dbReference type="GO" id="GO:0001708">
    <property type="term" value="P:cell fate specification"/>
    <property type="evidence" value="ECO:0007669"/>
    <property type="project" value="EnsemblMetazoa"/>
</dbReference>
<keyword evidence="17" id="KW-1133">Transmembrane helix</keyword>
<feature type="domain" description="EGF-like" evidence="30">
    <location>
        <begin position="115"/>
        <end position="150"/>
    </location>
</feature>
<dbReference type="SUPFAM" id="SSF48403">
    <property type="entry name" value="Ankyrin repeat"/>
    <property type="match status" value="1"/>
</dbReference>
<evidence type="ECO:0000256" key="18">
    <source>
        <dbReference type="ARBA" id="ARBA00023015"/>
    </source>
</evidence>
<evidence type="ECO:0000256" key="7">
    <source>
        <dbReference type="ARBA" id="ARBA00022475"/>
    </source>
</evidence>
<feature type="domain" description="EGF-like" evidence="30">
    <location>
        <begin position="405"/>
        <end position="441"/>
    </location>
</feature>
<evidence type="ECO:0000256" key="2">
    <source>
        <dbReference type="ARBA" id="ARBA00004251"/>
    </source>
</evidence>
<dbReference type="InterPro" id="IPR011656">
    <property type="entry name" value="Notch_NODP_dom"/>
</dbReference>
<dbReference type="CDD" id="cd00054">
    <property type="entry name" value="EGF_CA"/>
    <property type="match status" value="5"/>
</dbReference>
<feature type="disulfide bond" evidence="27">
    <location>
        <begin position="32"/>
        <end position="49"/>
    </location>
</feature>
<feature type="disulfide bond" evidence="27">
    <location>
        <begin position="474"/>
        <end position="483"/>
    </location>
</feature>
<dbReference type="InterPro" id="IPR010660">
    <property type="entry name" value="Notch_NOD_dom"/>
</dbReference>
<feature type="compositionally biased region" description="Polar residues" evidence="28">
    <location>
        <begin position="1251"/>
        <end position="1260"/>
    </location>
</feature>
<evidence type="ECO:0000313" key="33">
    <source>
        <dbReference type="Proteomes" id="UP000483820"/>
    </source>
</evidence>
<dbReference type="GO" id="GO:0061629">
    <property type="term" value="F:RNA polymerase II-specific DNA-binding transcription factor binding"/>
    <property type="evidence" value="ECO:0007669"/>
    <property type="project" value="EnsemblMetazoa"/>
</dbReference>
<dbReference type="SMART" id="SM00004">
    <property type="entry name" value="NL"/>
    <property type="match status" value="3"/>
</dbReference>
<dbReference type="GO" id="GO:0160096">
    <property type="term" value="P:nematode pharyngeal muscle development"/>
    <property type="evidence" value="ECO:0007669"/>
    <property type="project" value="EnsemblMetazoa"/>
</dbReference>
<dbReference type="InterPro" id="IPR000152">
    <property type="entry name" value="EGF-type_Asp/Asn_hydroxyl_site"/>
</dbReference>
<feature type="disulfide bond" evidence="27">
    <location>
        <begin position="178"/>
        <end position="187"/>
    </location>
</feature>
<evidence type="ECO:0000256" key="10">
    <source>
        <dbReference type="ARBA" id="ARBA00022536"/>
    </source>
</evidence>
<evidence type="ECO:0000256" key="27">
    <source>
        <dbReference type="PROSITE-ProRule" id="PRU00076"/>
    </source>
</evidence>
<evidence type="ECO:0000256" key="16">
    <source>
        <dbReference type="ARBA" id="ARBA00022976"/>
    </source>
</evidence>
<dbReference type="InterPro" id="IPR051022">
    <property type="entry name" value="Notch_Cell-Fate_Det"/>
</dbReference>
<feature type="domain" description="EGF-like" evidence="30">
    <location>
        <begin position="231"/>
        <end position="268"/>
    </location>
</feature>
<evidence type="ECO:0000256" key="1">
    <source>
        <dbReference type="ARBA" id="ARBA00004123"/>
    </source>
</evidence>
<dbReference type="GO" id="GO:0090575">
    <property type="term" value="C:RNA polymerase II transcription regulator complex"/>
    <property type="evidence" value="ECO:0007669"/>
    <property type="project" value="EnsemblMetazoa"/>
</dbReference>
<keyword evidence="8" id="KW-0963">Cytoplasm</keyword>
<dbReference type="Pfam" id="PF00066">
    <property type="entry name" value="Notch"/>
    <property type="match status" value="3"/>
</dbReference>
<comment type="similarity">
    <text evidence="5">Belongs to the NOTCH family.</text>
</comment>
<comment type="caution">
    <text evidence="32">The sequence shown here is derived from an EMBL/GenBank/DDBJ whole genome shotgun (WGS) entry which is preliminary data.</text>
</comment>
<feature type="domain" description="EGF-like" evidence="30">
    <location>
        <begin position="324"/>
        <end position="358"/>
    </location>
</feature>
<dbReference type="GO" id="GO:0045944">
    <property type="term" value="P:positive regulation of transcription by RNA polymerase II"/>
    <property type="evidence" value="ECO:0007669"/>
    <property type="project" value="EnsemblMetazoa"/>
</dbReference>
<dbReference type="InterPro" id="IPR000742">
    <property type="entry name" value="EGF"/>
</dbReference>
<dbReference type="GO" id="GO:0003713">
    <property type="term" value="F:transcription coactivator activity"/>
    <property type="evidence" value="ECO:0007669"/>
    <property type="project" value="EnsemblMetazoa"/>
</dbReference>
<evidence type="ECO:0000256" key="25">
    <source>
        <dbReference type="ARBA" id="ARBA00023242"/>
    </source>
</evidence>
<dbReference type="InterPro" id="IPR035993">
    <property type="entry name" value="Notch-like_dom_sf"/>
</dbReference>
<feature type="domain" description="EGF-like" evidence="30">
    <location>
        <begin position="270"/>
        <end position="307"/>
    </location>
</feature>
<dbReference type="GO" id="GO:0005576">
    <property type="term" value="C:extracellular region"/>
    <property type="evidence" value="ECO:0007669"/>
    <property type="project" value="UniProtKB-SubCell"/>
</dbReference>
<feature type="disulfide bond" evidence="27">
    <location>
        <begin position="394"/>
        <end position="403"/>
    </location>
</feature>
<keyword evidence="6" id="KW-0217">Developmental protein</keyword>
<feature type="domain" description="EGF-like" evidence="30">
    <location>
        <begin position="196"/>
        <end position="229"/>
    </location>
</feature>
<dbReference type="InterPro" id="IPR018097">
    <property type="entry name" value="EGF_Ca-bd_CS"/>
</dbReference>
<feature type="signal peptide" evidence="29">
    <location>
        <begin position="1"/>
        <end position="19"/>
    </location>
</feature>
<evidence type="ECO:0000256" key="11">
    <source>
        <dbReference type="ARBA" id="ARBA00022692"/>
    </source>
</evidence>